<protein>
    <submittedName>
        <fullName evidence="1">Lactoylglutathione lyase-like protein</fullName>
    </submittedName>
</protein>
<organism evidence="1 2">
    <name type="scientific">Halococcus thailandensis JCM 13552</name>
    <dbReference type="NCBI Taxonomy" id="1227457"/>
    <lineage>
        <taxon>Archaea</taxon>
        <taxon>Methanobacteriati</taxon>
        <taxon>Methanobacteriota</taxon>
        <taxon>Stenosarchaea group</taxon>
        <taxon>Halobacteria</taxon>
        <taxon>Halobacteriales</taxon>
        <taxon>Halococcaceae</taxon>
        <taxon>Halococcus</taxon>
    </lineage>
</organism>
<dbReference type="Gene3D" id="3.10.180.10">
    <property type="entry name" value="2,3-Dihydroxybiphenyl 1,2-Dioxygenase, domain 1"/>
    <property type="match status" value="1"/>
</dbReference>
<sequence>MANDTISNVSVEIPEITQVEFVVEDLEDGMERFGSVLGIDPWEIYQFEPPKLPETTYRGEDHDYTMILALADLAGTMIELIEPTDGKSIYTEHLEEHGEGLHHIACFAFEDTEKTVQQFEDGGMEVLQSGTFVDTPYWYLDTQEQLNGVIFETATNLESMPEPDETYSR</sequence>
<dbReference type="GO" id="GO:0016829">
    <property type="term" value="F:lyase activity"/>
    <property type="evidence" value="ECO:0007669"/>
    <property type="project" value="UniProtKB-KW"/>
</dbReference>
<proteinExistence type="predicted"/>
<evidence type="ECO:0000313" key="2">
    <source>
        <dbReference type="Proteomes" id="UP000011680"/>
    </source>
</evidence>
<dbReference type="STRING" id="1227457.C451_04853"/>
<keyword evidence="1" id="KW-0456">Lyase</keyword>
<reference evidence="1 2" key="1">
    <citation type="journal article" date="2014" name="PLoS Genet.">
        <title>Phylogenetically driven sequencing of extremely halophilic archaea reveals strategies for static and dynamic osmo-response.</title>
        <authorList>
            <person name="Becker E.A."/>
            <person name="Seitzer P.M."/>
            <person name="Tritt A."/>
            <person name="Larsen D."/>
            <person name="Krusor M."/>
            <person name="Yao A.I."/>
            <person name="Wu D."/>
            <person name="Madern D."/>
            <person name="Eisen J.A."/>
            <person name="Darling A.E."/>
            <person name="Facciotti M.T."/>
        </authorList>
    </citation>
    <scope>NUCLEOTIDE SEQUENCE [LARGE SCALE GENOMIC DNA]</scope>
    <source>
        <strain evidence="1 2">JCM 13552</strain>
    </source>
</reference>
<evidence type="ECO:0000313" key="1">
    <source>
        <dbReference type="EMBL" id="EMA55780.1"/>
    </source>
</evidence>
<dbReference type="OrthoDB" id="336685at2157"/>
<dbReference type="Pfam" id="PF13669">
    <property type="entry name" value="Glyoxalase_4"/>
    <property type="match status" value="1"/>
</dbReference>
<comment type="caution">
    <text evidence="1">The sequence shown here is derived from an EMBL/GenBank/DDBJ whole genome shotgun (WGS) entry which is preliminary data.</text>
</comment>
<dbReference type="eggNOG" id="arCOG02706">
    <property type="taxonomic scope" value="Archaea"/>
</dbReference>
<dbReference type="AlphaFoldDB" id="M0NGG1"/>
<keyword evidence="2" id="KW-1185">Reference proteome</keyword>
<dbReference type="InterPro" id="IPR029068">
    <property type="entry name" value="Glyas_Bleomycin-R_OHBP_Dase"/>
</dbReference>
<accession>M0NGG1</accession>
<gene>
    <name evidence="1" type="ORF">C451_04853</name>
</gene>
<dbReference type="Proteomes" id="UP000011680">
    <property type="component" value="Unassembled WGS sequence"/>
</dbReference>
<dbReference type="EMBL" id="AOMF01000103">
    <property type="protein sequence ID" value="EMA55780.1"/>
    <property type="molecule type" value="Genomic_DNA"/>
</dbReference>
<dbReference type="SUPFAM" id="SSF54593">
    <property type="entry name" value="Glyoxalase/Bleomycin resistance protein/Dihydroxybiphenyl dioxygenase"/>
    <property type="match status" value="1"/>
</dbReference>
<dbReference type="RefSeq" id="WP_007738259.1">
    <property type="nucleotide sequence ID" value="NZ_AOMF01000103.1"/>
</dbReference>
<name>M0NGG1_9EURY</name>